<dbReference type="STRING" id="35752.SAMN05421541_101188"/>
<keyword evidence="3" id="KW-1185">Reference proteome</keyword>
<protein>
    <submittedName>
        <fullName evidence="2">DNA-binding transcriptional regulator, PadR family</fullName>
    </submittedName>
</protein>
<dbReference type="GO" id="GO:0003677">
    <property type="term" value="F:DNA binding"/>
    <property type="evidence" value="ECO:0007669"/>
    <property type="project" value="UniProtKB-KW"/>
</dbReference>
<evidence type="ECO:0000313" key="2">
    <source>
        <dbReference type="EMBL" id="SFE32888.1"/>
    </source>
</evidence>
<dbReference type="InterPro" id="IPR005149">
    <property type="entry name" value="Tscrpt_reg_PadR_N"/>
</dbReference>
<dbReference type="EMBL" id="FONV01000001">
    <property type="protein sequence ID" value="SFE32888.1"/>
    <property type="molecule type" value="Genomic_DNA"/>
</dbReference>
<name>A0A1I1ZNF8_9ACTN</name>
<evidence type="ECO:0000313" key="3">
    <source>
        <dbReference type="Proteomes" id="UP000199645"/>
    </source>
</evidence>
<feature type="domain" description="Transcription regulator PadR N-terminal" evidence="1">
    <location>
        <begin position="15"/>
        <end position="90"/>
    </location>
</feature>
<dbReference type="OrthoDB" id="8443918at2"/>
<accession>A0A1I1ZNF8</accession>
<dbReference type="Proteomes" id="UP000199645">
    <property type="component" value="Unassembled WGS sequence"/>
</dbReference>
<keyword evidence="2" id="KW-0238">DNA-binding</keyword>
<evidence type="ECO:0000259" key="1">
    <source>
        <dbReference type="Pfam" id="PF03551"/>
    </source>
</evidence>
<dbReference type="RefSeq" id="WP_093608945.1">
    <property type="nucleotide sequence ID" value="NZ_BOMT01000014.1"/>
</dbReference>
<dbReference type="InterPro" id="IPR036390">
    <property type="entry name" value="WH_DNA-bd_sf"/>
</dbReference>
<organism evidence="2 3">
    <name type="scientific">Actinoplanes philippinensis</name>
    <dbReference type="NCBI Taxonomy" id="35752"/>
    <lineage>
        <taxon>Bacteria</taxon>
        <taxon>Bacillati</taxon>
        <taxon>Actinomycetota</taxon>
        <taxon>Actinomycetes</taxon>
        <taxon>Micromonosporales</taxon>
        <taxon>Micromonosporaceae</taxon>
        <taxon>Actinoplanes</taxon>
    </lineage>
</organism>
<dbReference type="PANTHER" id="PTHR33169">
    <property type="entry name" value="PADR-FAMILY TRANSCRIPTIONAL REGULATOR"/>
    <property type="match status" value="1"/>
</dbReference>
<dbReference type="Pfam" id="PF03551">
    <property type="entry name" value="PadR"/>
    <property type="match status" value="1"/>
</dbReference>
<reference evidence="2 3" key="1">
    <citation type="submission" date="2016-10" db="EMBL/GenBank/DDBJ databases">
        <authorList>
            <person name="de Groot N.N."/>
        </authorList>
    </citation>
    <scope>NUCLEOTIDE SEQUENCE [LARGE SCALE GENOMIC DNA]</scope>
    <source>
        <strain evidence="2 3">DSM 43019</strain>
    </source>
</reference>
<proteinExistence type="predicted"/>
<dbReference type="InterPro" id="IPR052509">
    <property type="entry name" value="Metal_resp_DNA-bind_regulator"/>
</dbReference>
<dbReference type="InterPro" id="IPR036388">
    <property type="entry name" value="WH-like_DNA-bd_sf"/>
</dbReference>
<dbReference type="AlphaFoldDB" id="A0A1I1ZNF8"/>
<sequence>MGKRRKVSNLLGLHILATLTVQPLHPYEIAAQLRAFGKDQDIKIQWGSLYTVVRNLEKHGFIEAAETVREGRRPERTVYRLTEAGRHEMADWLRELIGQPEQEFPRLRSALSVAGVLPPDEMIELLRQRHRTLTAENEADRAALTATRREVPRLFLIEAEYALAMRQAEEAWLAGLLRELHDGSVPGLGAWRRFHETGVMPDLSELMGPGAPPE</sequence>
<gene>
    <name evidence="2" type="ORF">SAMN05421541_101188</name>
</gene>
<dbReference type="Gene3D" id="1.10.10.10">
    <property type="entry name" value="Winged helix-like DNA-binding domain superfamily/Winged helix DNA-binding domain"/>
    <property type="match status" value="1"/>
</dbReference>
<dbReference type="PANTHER" id="PTHR33169:SF14">
    <property type="entry name" value="TRANSCRIPTIONAL REGULATOR RV3488"/>
    <property type="match status" value="1"/>
</dbReference>
<dbReference type="SUPFAM" id="SSF46785">
    <property type="entry name" value="Winged helix' DNA-binding domain"/>
    <property type="match status" value="1"/>
</dbReference>